<keyword evidence="3" id="KW-0687">Ribonucleoprotein</keyword>
<name>A0A8F0FCZ3_9PHAE</name>
<evidence type="ECO:0000313" key="5">
    <source>
        <dbReference type="EMBL" id="QWK44950.1"/>
    </source>
</evidence>
<comment type="similarity">
    <text evidence="1">Belongs to the universal ribosomal protein uS7 family.</text>
</comment>
<dbReference type="GO" id="GO:0005840">
    <property type="term" value="C:ribosome"/>
    <property type="evidence" value="ECO:0007669"/>
    <property type="project" value="UniProtKB-KW"/>
</dbReference>
<sequence length="176" mass="21114">MSLVKTNKQLYFSFKLDPLILKMVNLLMREGKKEKAEKILYKIFYFLEENYPGEALNILYLAVFHTQTFMGARLKAQGKKFRRKNKVKNIFTPYFLLSTRSQISAIRSLFFSGQNRSLSRPLWENLGEEFLEAAFNKGNIIEKRDEIHKIVKNNKRRYPRLWVRKYKNKFNFLDEV</sequence>
<dbReference type="EMBL" id="MZ156064">
    <property type="protein sequence ID" value="QWK44950.1"/>
    <property type="molecule type" value="Genomic_DNA"/>
</dbReference>
<dbReference type="AlphaFoldDB" id="A0A8F0FCZ3"/>
<keyword evidence="2 5" id="KW-0689">Ribosomal protein</keyword>
<geneLocation type="mitochondrion" evidence="5"/>
<organism evidence="5">
    <name type="scientific">Protohalopteris sp</name>
    <dbReference type="NCBI Taxonomy" id="2843287"/>
    <lineage>
        <taxon>Eukaryota</taxon>
        <taxon>Sar</taxon>
        <taxon>Stramenopiles</taxon>
        <taxon>Ochrophyta</taxon>
        <taxon>PX clade</taxon>
        <taxon>Phaeophyceae</taxon>
        <taxon>Sphacelariales</taxon>
        <taxon>Stypocaulaceae</taxon>
        <taxon>Protohalopteris</taxon>
    </lineage>
</organism>
<dbReference type="InterPro" id="IPR000235">
    <property type="entry name" value="Ribosomal_uS7"/>
</dbReference>
<evidence type="ECO:0000256" key="1">
    <source>
        <dbReference type="ARBA" id="ARBA00007151"/>
    </source>
</evidence>
<keyword evidence="5" id="KW-0496">Mitochondrion</keyword>
<dbReference type="GO" id="GO:0006412">
    <property type="term" value="P:translation"/>
    <property type="evidence" value="ECO:0007669"/>
    <property type="project" value="InterPro"/>
</dbReference>
<evidence type="ECO:0000256" key="3">
    <source>
        <dbReference type="ARBA" id="ARBA00023274"/>
    </source>
</evidence>
<proteinExistence type="inferred from homology"/>
<dbReference type="InterPro" id="IPR036823">
    <property type="entry name" value="Ribosomal_uS7_dom_sf"/>
</dbReference>
<reference evidence="5" key="1">
    <citation type="journal article" date="2021" name="Genome Biol. Evol.">
        <title>Genomic rearrangements and sequence evolution across brown algal organelles.</title>
        <authorList>
            <person name="Starko S."/>
            <person name="Bringloe T.T."/>
            <person name="Gomez M.S."/>
            <person name="Darby H."/>
            <person name="Graham S.W."/>
            <person name="Martone P.T."/>
        </authorList>
    </citation>
    <scope>NUCLEOTIDE SEQUENCE</scope>
</reference>
<dbReference type="Pfam" id="PF00177">
    <property type="entry name" value="Ribosomal_S7"/>
    <property type="match status" value="1"/>
</dbReference>
<protein>
    <submittedName>
        <fullName evidence="5">Ribosomal protein S7</fullName>
    </submittedName>
</protein>
<dbReference type="Gene3D" id="1.10.455.10">
    <property type="entry name" value="Ribosomal protein S7 domain"/>
    <property type="match status" value="1"/>
</dbReference>
<dbReference type="GO" id="GO:1990904">
    <property type="term" value="C:ribonucleoprotein complex"/>
    <property type="evidence" value="ECO:0007669"/>
    <property type="project" value="UniProtKB-KW"/>
</dbReference>
<dbReference type="InterPro" id="IPR023798">
    <property type="entry name" value="Ribosomal_uS7_dom"/>
</dbReference>
<accession>A0A8F0FCZ3</accession>
<gene>
    <name evidence="5" type="primary">rps7</name>
</gene>
<dbReference type="PIRSF" id="PIRSF002122">
    <property type="entry name" value="RPS7p_RPS7a_RPS5e_RPS7o"/>
    <property type="match status" value="1"/>
</dbReference>
<feature type="domain" description="Small ribosomal subunit protein uS7" evidence="4">
    <location>
        <begin position="18"/>
        <end position="155"/>
    </location>
</feature>
<dbReference type="SUPFAM" id="SSF47973">
    <property type="entry name" value="Ribosomal protein S7"/>
    <property type="match status" value="1"/>
</dbReference>
<evidence type="ECO:0000256" key="2">
    <source>
        <dbReference type="ARBA" id="ARBA00022980"/>
    </source>
</evidence>
<evidence type="ECO:0000259" key="4">
    <source>
        <dbReference type="Pfam" id="PF00177"/>
    </source>
</evidence>